<sequence length="34" mass="4085">MTPETERIISGLLVSKVGDSHHEFFQDHRMYPYY</sequence>
<evidence type="ECO:0000313" key="2">
    <source>
        <dbReference type="Proteomes" id="UP000017984"/>
    </source>
</evidence>
<organism evidence="1 2">
    <name type="scientific">Streptomyces roseochromogenus subsp. oscitans DS 12.976</name>
    <dbReference type="NCBI Taxonomy" id="1352936"/>
    <lineage>
        <taxon>Bacteria</taxon>
        <taxon>Bacillati</taxon>
        <taxon>Actinomycetota</taxon>
        <taxon>Actinomycetes</taxon>
        <taxon>Kitasatosporales</taxon>
        <taxon>Streptomycetaceae</taxon>
        <taxon>Streptomyces</taxon>
    </lineage>
</organism>
<dbReference type="EMBL" id="AWQX01000327">
    <property type="protein sequence ID" value="EST21349.1"/>
    <property type="molecule type" value="Genomic_DNA"/>
</dbReference>
<name>V6JWU4_STRRC</name>
<keyword evidence="2" id="KW-1185">Reference proteome</keyword>
<dbReference type="STRING" id="1352936.M878_37645"/>
<proteinExistence type="predicted"/>
<protein>
    <submittedName>
        <fullName evidence="1">Uncharacterized protein</fullName>
    </submittedName>
</protein>
<dbReference type="HOGENOM" id="CLU_3376413_0_0_11"/>
<evidence type="ECO:0000313" key="1">
    <source>
        <dbReference type="EMBL" id="EST21349.1"/>
    </source>
</evidence>
<dbReference type="AlphaFoldDB" id="V6JWU4"/>
<accession>V6JWU4</accession>
<dbReference type="Proteomes" id="UP000017984">
    <property type="component" value="Chromosome"/>
</dbReference>
<reference evidence="1 2" key="1">
    <citation type="journal article" date="2014" name="Genome Announc.">
        <title>Draft Genome Sequence of Streptomyces roseochromogenes subsp. oscitans DS 12.976, Producer of the Aminocoumarin Antibiotic Clorobiocin.</title>
        <authorList>
            <person name="Ruckert C."/>
            <person name="Kalinowski J."/>
            <person name="Heide L."/>
            <person name="Apel A.K."/>
        </authorList>
    </citation>
    <scope>NUCLEOTIDE SEQUENCE [LARGE SCALE GENOMIC DNA]</scope>
    <source>
        <strain evidence="1 2">DS 12.976</strain>
    </source>
</reference>
<gene>
    <name evidence="1" type="ORF">M878_37645</name>
</gene>
<comment type="caution">
    <text evidence="1">The sequence shown here is derived from an EMBL/GenBank/DDBJ whole genome shotgun (WGS) entry which is preliminary data.</text>
</comment>